<dbReference type="RefSeq" id="WP_106534736.1">
    <property type="nucleotide sequence ID" value="NZ_PYAT01000019.1"/>
</dbReference>
<keyword evidence="1" id="KW-1133">Transmembrane helix</keyword>
<evidence type="ECO:0000313" key="2">
    <source>
        <dbReference type="EMBL" id="PSL26490.1"/>
    </source>
</evidence>
<keyword evidence="1" id="KW-0472">Membrane</keyword>
<accession>A0A2P8FXN9</accession>
<dbReference type="AlphaFoldDB" id="A0A2P8FXN9"/>
<dbReference type="InterPro" id="IPR015001">
    <property type="entry name" value="DUF1850"/>
</dbReference>
<dbReference type="Proteomes" id="UP000242682">
    <property type="component" value="Unassembled WGS sequence"/>
</dbReference>
<protein>
    <recommendedName>
        <fullName evidence="4">RocC</fullName>
    </recommendedName>
</protein>
<dbReference type="OrthoDB" id="4304at2"/>
<evidence type="ECO:0008006" key="4">
    <source>
        <dbReference type="Google" id="ProtNLM"/>
    </source>
</evidence>
<name>A0A2P8FXN9_9BACL</name>
<dbReference type="Pfam" id="PF08905">
    <property type="entry name" value="DUF1850"/>
    <property type="match status" value="1"/>
</dbReference>
<keyword evidence="3" id="KW-1185">Reference proteome</keyword>
<sequence length="174" mass="20540">MAFMQRQWIFLLVFAFIFTGFVILFVPIHKNYVFINNNSDRVTAYIPYVESTFKIKYTHSIHLSEVLESYKTLPDHTLMATELEYEDFNVGMPSNAGEGEEFVEKDGKYFIKNMERKIPEFRLFVGDVDAGLSFLIQERELDLKEELERGTSYTLRVQRLSFFQQLKGVNIYEQ</sequence>
<organism evidence="2 3">
    <name type="scientific">Planomicrobium soli</name>
    <dbReference type="NCBI Taxonomy" id="1176648"/>
    <lineage>
        <taxon>Bacteria</taxon>
        <taxon>Bacillati</taxon>
        <taxon>Bacillota</taxon>
        <taxon>Bacilli</taxon>
        <taxon>Bacillales</taxon>
        <taxon>Caryophanaceae</taxon>
        <taxon>Planomicrobium</taxon>
    </lineage>
</organism>
<keyword evidence="1" id="KW-0812">Transmembrane</keyword>
<proteinExistence type="predicted"/>
<evidence type="ECO:0000256" key="1">
    <source>
        <dbReference type="SAM" id="Phobius"/>
    </source>
</evidence>
<feature type="transmembrane region" description="Helical" evidence="1">
    <location>
        <begin position="7"/>
        <end position="28"/>
    </location>
</feature>
<evidence type="ECO:0000313" key="3">
    <source>
        <dbReference type="Proteomes" id="UP000242682"/>
    </source>
</evidence>
<comment type="caution">
    <text evidence="2">The sequence shown here is derived from an EMBL/GenBank/DDBJ whole genome shotgun (WGS) entry which is preliminary data.</text>
</comment>
<gene>
    <name evidence="2" type="ORF">B0H99_11926</name>
</gene>
<dbReference type="EMBL" id="PYAT01000019">
    <property type="protein sequence ID" value="PSL26490.1"/>
    <property type="molecule type" value="Genomic_DNA"/>
</dbReference>
<reference evidence="2 3" key="1">
    <citation type="submission" date="2018-03" db="EMBL/GenBank/DDBJ databases">
        <title>Genomic Encyclopedia of Type Strains, Phase III (KMG-III): the genomes of soil and plant-associated and newly described type strains.</title>
        <authorList>
            <person name="Whitman W."/>
        </authorList>
    </citation>
    <scope>NUCLEOTIDE SEQUENCE [LARGE SCALE GENOMIC DNA]</scope>
    <source>
        <strain evidence="2 3">CGMCC 1.12259</strain>
    </source>
</reference>